<dbReference type="RefSeq" id="WP_261605589.1">
    <property type="nucleotide sequence ID" value="NZ_JAODOR010000002.1"/>
</dbReference>
<feature type="transmembrane region" description="Helical" evidence="1">
    <location>
        <begin position="54"/>
        <end position="76"/>
    </location>
</feature>
<reference evidence="2 3" key="1">
    <citation type="journal article" date="2024" name="Int. J. Syst. Evol. Microbiol.">
        <title>Microbacterium memoriense sp. nov., a member of the Actinomycetota from marine beach sediment of the north coast of Portugal.</title>
        <authorList>
            <person name="Santos J.D.N.D."/>
            <person name="Klimek D."/>
            <person name="Calusinska M."/>
            <person name="Lobo-da-Cunha A."/>
            <person name="Catita J."/>
            <person name="Goncalves H."/>
            <person name="Gonzalez I."/>
            <person name="Lage O.M."/>
        </authorList>
    </citation>
    <scope>NUCLEOTIDE SEQUENCE [LARGE SCALE GENOMIC DNA]</scope>
    <source>
        <strain evidence="2 3">PMIC_1C1B</strain>
    </source>
</reference>
<organism evidence="2 3">
    <name type="scientific">Microbacterium memoriense</name>
    <dbReference type="NCBI Taxonomy" id="2978350"/>
    <lineage>
        <taxon>Bacteria</taxon>
        <taxon>Bacillati</taxon>
        <taxon>Actinomycetota</taxon>
        <taxon>Actinomycetes</taxon>
        <taxon>Micrococcales</taxon>
        <taxon>Microbacteriaceae</taxon>
        <taxon>Microbacterium</taxon>
    </lineage>
</organism>
<keyword evidence="1" id="KW-0812">Transmembrane</keyword>
<evidence type="ECO:0000313" key="3">
    <source>
        <dbReference type="Proteomes" id="UP001300496"/>
    </source>
</evidence>
<gene>
    <name evidence="2" type="ORF">N4R40_01440</name>
</gene>
<keyword evidence="3" id="KW-1185">Reference proteome</keyword>
<evidence type="ECO:0000313" key="2">
    <source>
        <dbReference type="EMBL" id="MCT9001030.1"/>
    </source>
</evidence>
<proteinExistence type="predicted"/>
<keyword evidence="1" id="KW-1133">Transmembrane helix</keyword>
<protein>
    <submittedName>
        <fullName evidence="2">Uncharacterized protein</fullName>
    </submittedName>
</protein>
<dbReference type="Proteomes" id="UP001300496">
    <property type="component" value="Unassembled WGS sequence"/>
</dbReference>
<dbReference type="EMBL" id="JAODOR010000002">
    <property type="protein sequence ID" value="MCT9001030.1"/>
    <property type="molecule type" value="Genomic_DNA"/>
</dbReference>
<name>A0ABT2P908_9MICO</name>
<evidence type="ECO:0000256" key="1">
    <source>
        <dbReference type="SAM" id="Phobius"/>
    </source>
</evidence>
<keyword evidence="1" id="KW-0472">Membrane</keyword>
<feature type="transmembrane region" description="Helical" evidence="1">
    <location>
        <begin position="19"/>
        <end position="42"/>
    </location>
</feature>
<accession>A0ABT2P908</accession>
<sequence length="79" mass="8480">MDASEDQTSANVAQGKRPWWLATTSPTVAVVLTVIWAGLFLWSALAGGTWDAFHIVRVSVTALLTTVYAITAGYLARRG</sequence>
<comment type="caution">
    <text evidence="2">The sequence shown here is derived from an EMBL/GenBank/DDBJ whole genome shotgun (WGS) entry which is preliminary data.</text>
</comment>